<sequence length="365" mass="38050">MRRRTRWTTLSAALTGTVALALAGCSAAGEGGGDAPLVGVALPTTTSARWIADGENLQAQLEGLGYDVTLEYAEDDVPTQVEQLEQMIAAGADALVVGSIDGVALKSVLAEAGAADIPVIAYDRLIRDSSDVAYYASFDNFRVGVLQAQALLTGLGVLDEAGARTSAAGPFSVELFAGSSDDNNAHVFFAGAMSVLQPYLDSGVLVVPSGQTEFDEIATQGWSGDVAGERMQTLVGAYGAGRTLDGVLSPYDGISRAILDVASGIDQPALPVVTGQDAEIDSVKLVKDGTQHSTVYKDTRQLAEVTVSMVRELLDGGTPEVNDTTSYDNGVQVVPSYLLTPALVTQDNYERVLVDGGYYTAQEIG</sequence>
<dbReference type="RefSeq" id="WP_140460669.1">
    <property type="nucleotide sequence ID" value="NZ_BAABFI010000020.1"/>
</dbReference>
<dbReference type="AlphaFoldDB" id="A0A7Y9JZX5"/>
<dbReference type="GO" id="GO:0030246">
    <property type="term" value="F:carbohydrate binding"/>
    <property type="evidence" value="ECO:0007669"/>
    <property type="project" value="TreeGrafter"/>
</dbReference>
<dbReference type="NCBIfam" id="NF040907">
    <property type="entry name" value="ChvE"/>
    <property type="match status" value="1"/>
</dbReference>
<evidence type="ECO:0000259" key="4">
    <source>
        <dbReference type="Pfam" id="PF13407"/>
    </source>
</evidence>
<dbReference type="GO" id="GO:0030288">
    <property type="term" value="C:outer membrane-bounded periplasmic space"/>
    <property type="evidence" value="ECO:0007669"/>
    <property type="project" value="TreeGrafter"/>
</dbReference>
<feature type="domain" description="Periplasmic binding protein" evidence="4">
    <location>
        <begin position="38"/>
        <end position="317"/>
    </location>
</feature>
<dbReference type="Gene3D" id="3.40.50.2300">
    <property type="match status" value="2"/>
</dbReference>
<evidence type="ECO:0000313" key="5">
    <source>
        <dbReference type="EMBL" id="GIG34618.1"/>
    </source>
</evidence>
<dbReference type="PROSITE" id="PS51257">
    <property type="entry name" value="PROKAR_LIPOPROTEIN"/>
    <property type="match status" value="1"/>
</dbReference>
<keyword evidence="2 3" id="KW-0732">Signal</keyword>
<comment type="caution">
    <text evidence="6">The sequence shown here is derived from an EMBL/GenBank/DDBJ whole genome shotgun (WGS) entry which is preliminary data.</text>
</comment>
<keyword evidence="8" id="KW-1185">Reference proteome</keyword>
<dbReference type="EMBL" id="BONN01000025">
    <property type="protein sequence ID" value="GIG34618.1"/>
    <property type="molecule type" value="Genomic_DNA"/>
</dbReference>
<reference evidence="6 7" key="1">
    <citation type="submission" date="2020-07" db="EMBL/GenBank/DDBJ databases">
        <title>Sequencing the genomes of 1000 actinobacteria strains.</title>
        <authorList>
            <person name="Klenk H.-P."/>
        </authorList>
    </citation>
    <scope>NUCLEOTIDE SEQUENCE [LARGE SCALE GENOMIC DNA]</scope>
    <source>
        <strain evidence="6 7">DSM 24482</strain>
    </source>
</reference>
<dbReference type="Proteomes" id="UP000618382">
    <property type="component" value="Unassembled WGS sequence"/>
</dbReference>
<proteinExistence type="predicted"/>
<comment type="subcellular location">
    <subcellularLocation>
        <location evidence="1">Cell envelope</location>
    </subcellularLocation>
</comment>
<evidence type="ECO:0000256" key="3">
    <source>
        <dbReference type="SAM" id="SignalP"/>
    </source>
</evidence>
<dbReference type="CDD" id="cd19994">
    <property type="entry name" value="PBP1_ChvE"/>
    <property type="match status" value="1"/>
</dbReference>
<dbReference type="Proteomes" id="UP000577956">
    <property type="component" value="Unassembled WGS sequence"/>
</dbReference>
<dbReference type="SUPFAM" id="SSF53822">
    <property type="entry name" value="Periplasmic binding protein-like I"/>
    <property type="match status" value="1"/>
</dbReference>
<organism evidence="6 7">
    <name type="scientific">Cellulomonas oligotrophica</name>
    <dbReference type="NCBI Taxonomy" id="931536"/>
    <lineage>
        <taxon>Bacteria</taxon>
        <taxon>Bacillati</taxon>
        <taxon>Actinomycetota</taxon>
        <taxon>Actinomycetes</taxon>
        <taxon>Micrococcales</taxon>
        <taxon>Cellulomonadaceae</taxon>
        <taxon>Cellulomonas</taxon>
    </lineage>
</organism>
<gene>
    <name evidence="6" type="ORF">BKA21_002823</name>
    <name evidence="5" type="ORF">Col01nite_37770</name>
</gene>
<dbReference type="InterPro" id="IPR049784">
    <property type="entry name" value="ChvE-like"/>
</dbReference>
<name>A0A7Y9JZX5_9CELL</name>
<dbReference type="Pfam" id="PF13407">
    <property type="entry name" value="Peripla_BP_4"/>
    <property type="match status" value="1"/>
</dbReference>
<dbReference type="InterPro" id="IPR025997">
    <property type="entry name" value="SBP_2_dom"/>
</dbReference>
<evidence type="ECO:0000256" key="1">
    <source>
        <dbReference type="ARBA" id="ARBA00004196"/>
    </source>
</evidence>
<evidence type="ECO:0000313" key="8">
    <source>
        <dbReference type="Proteomes" id="UP000618382"/>
    </source>
</evidence>
<keyword evidence="6" id="KW-0813">Transport</keyword>
<dbReference type="InterPro" id="IPR050555">
    <property type="entry name" value="Bact_Solute-Bind_Prot2"/>
</dbReference>
<dbReference type="PANTHER" id="PTHR30036">
    <property type="entry name" value="D-XYLOSE-BINDING PERIPLASMIC PROTEIN"/>
    <property type="match status" value="1"/>
</dbReference>
<evidence type="ECO:0000313" key="7">
    <source>
        <dbReference type="Proteomes" id="UP000577956"/>
    </source>
</evidence>
<feature type="chain" id="PRO_5039350216" evidence="3">
    <location>
        <begin position="24"/>
        <end position="365"/>
    </location>
</feature>
<feature type="signal peptide" evidence="3">
    <location>
        <begin position="1"/>
        <end position="23"/>
    </location>
</feature>
<evidence type="ECO:0000256" key="2">
    <source>
        <dbReference type="ARBA" id="ARBA00022729"/>
    </source>
</evidence>
<dbReference type="PANTHER" id="PTHR30036:SF1">
    <property type="entry name" value="D-XYLOSE-BINDING PERIPLASMIC PROTEIN"/>
    <property type="match status" value="1"/>
</dbReference>
<accession>A0A7Y9JZX5</accession>
<protein>
    <submittedName>
        <fullName evidence="6">Putative multiple sugar transport system substrate-binding protein</fullName>
    </submittedName>
    <submittedName>
        <fullName evidence="5">Sugar ABC transporter substrate-binding protein</fullName>
    </submittedName>
</protein>
<dbReference type="InterPro" id="IPR028082">
    <property type="entry name" value="Peripla_BP_I"/>
</dbReference>
<evidence type="ECO:0000313" key="6">
    <source>
        <dbReference type="EMBL" id="NYD87274.1"/>
    </source>
</evidence>
<keyword evidence="6" id="KW-0762">Sugar transport</keyword>
<reference evidence="5 8" key="2">
    <citation type="submission" date="2021-01" db="EMBL/GenBank/DDBJ databases">
        <title>Whole genome shotgun sequence of Cellulomonas oligotrophica NBRC 109435.</title>
        <authorList>
            <person name="Komaki H."/>
            <person name="Tamura T."/>
        </authorList>
    </citation>
    <scope>NUCLEOTIDE SEQUENCE [LARGE SCALE GENOMIC DNA]</scope>
    <source>
        <strain evidence="5 8">NBRC 109435</strain>
    </source>
</reference>
<dbReference type="EMBL" id="JACCBK010000001">
    <property type="protein sequence ID" value="NYD87274.1"/>
    <property type="molecule type" value="Genomic_DNA"/>
</dbReference>